<dbReference type="RefSeq" id="WP_102243556.1">
    <property type="nucleotide sequence ID" value="NZ_CP025704.1"/>
</dbReference>
<proteinExistence type="predicted"/>
<evidence type="ECO:0000313" key="2">
    <source>
        <dbReference type="Proteomes" id="UP000235584"/>
    </source>
</evidence>
<evidence type="ECO:0000313" key="1">
    <source>
        <dbReference type="EMBL" id="AUN98265.1"/>
    </source>
</evidence>
<accession>A0A2K9NT57</accession>
<dbReference type="AlphaFoldDB" id="A0A2K9NT57"/>
<name>A0A2K9NT57_BACTC</name>
<dbReference type="KEGG" id="bsto:C0V70_09140"/>
<dbReference type="InterPro" id="IPR036849">
    <property type="entry name" value="Enolase-like_C_sf"/>
</dbReference>
<protein>
    <submittedName>
        <fullName evidence="1">Uncharacterized protein</fullName>
    </submittedName>
</protein>
<dbReference type="EMBL" id="CP025704">
    <property type="protein sequence ID" value="AUN98265.1"/>
    <property type="molecule type" value="Genomic_DNA"/>
</dbReference>
<organism evidence="1 2">
    <name type="scientific">Bacteriovorax stolpii</name>
    <name type="common">Bdellovibrio stolpii</name>
    <dbReference type="NCBI Taxonomy" id="960"/>
    <lineage>
        <taxon>Bacteria</taxon>
        <taxon>Pseudomonadati</taxon>
        <taxon>Bdellovibrionota</taxon>
        <taxon>Bacteriovoracia</taxon>
        <taxon>Bacteriovoracales</taxon>
        <taxon>Bacteriovoracaceae</taxon>
        <taxon>Bacteriovorax</taxon>
    </lineage>
</organism>
<dbReference type="SUPFAM" id="SSF51604">
    <property type="entry name" value="Enolase C-terminal domain-like"/>
    <property type="match status" value="1"/>
</dbReference>
<dbReference type="Gene3D" id="3.20.20.120">
    <property type="entry name" value="Enolase-like C-terminal domain"/>
    <property type="match status" value="1"/>
</dbReference>
<sequence length="301" mass="35325">MMDVKLSFETLSYIKPVPVRGKVISKNRFLKVTILERDYFISVLPGFHESSLEELSLKINKFFTNYHLNFSAIDFEKRFFNLVGPDAFLNSLKAEALFNIEAILLGMIRTTHPQLFSHEEILINDLYRPGDDLGKFKDSQCVKIKIDHNLLATRNLLIELHQLNPQLKFRLDGNRQFELNEMIEFYQILKTQIPERAFHNIDYIEEPFKNFYDTLVFEKRAEIPVAIDESFEQFAIKPHLAWPAVIKPSLFGISFVSFWLRNHPENRAVISSSFEHPTIMEGLYFLARKRSMEFHGLSQFL</sequence>
<dbReference type="Proteomes" id="UP000235584">
    <property type="component" value="Chromosome"/>
</dbReference>
<gene>
    <name evidence="1" type="ORF">C0V70_09140</name>
</gene>
<reference evidence="1 2" key="1">
    <citation type="submission" date="2018-01" db="EMBL/GenBank/DDBJ databases">
        <title>Complete genome sequence of Bacteriovorax stolpii DSM12778.</title>
        <authorList>
            <person name="Tang B."/>
            <person name="Chang J."/>
        </authorList>
    </citation>
    <scope>NUCLEOTIDE SEQUENCE [LARGE SCALE GENOMIC DNA]</scope>
    <source>
        <strain evidence="1 2">DSM 12778</strain>
    </source>
</reference>
<keyword evidence="2" id="KW-1185">Reference proteome</keyword>